<evidence type="ECO:0000256" key="14">
    <source>
        <dbReference type="ARBA" id="ARBA00025365"/>
    </source>
</evidence>
<dbReference type="NCBIfam" id="TIGR00524">
    <property type="entry name" value="eIF-2B_rel"/>
    <property type="match status" value="1"/>
</dbReference>
<dbReference type="Gene3D" id="1.20.120.420">
    <property type="entry name" value="translation initiation factor eif-2b, domain 1"/>
    <property type="match status" value="1"/>
</dbReference>
<dbReference type="InterPro" id="IPR000649">
    <property type="entry name" value="IF-2B-related"/>
</dbReference>
<dbReference type="FunFam" id="1.20.120.420:FF:000003">
    <property type="entry name" value="Methylthioribose-1-phosphate isomerase"/>
    <property type="match status" value="1"/>
</dbReference>
<dbReference type="InterPro" id="IPR037171">
    <property type="entry name" value="NagB/RpiA_transferase-like"/>
</dbReference>
<evidence type="ECO:0000259" key="17">
    <source>
        <dbReference type="PROSITE" id="PS52002"/>
    </source>
</evidence>
<evidence type="ECO:0000256" key="9">
    <source>
        <dbReference type="ARBA" id="ARBA00023167"/>
    </source>
</evidence>
<feature type="domain" description="Sm" evidence="17">
    <location>
        <begin position="11"/>
        <end position="83"/>
    </location>
</feature>
<proteinExistence type="inferred from homology"/>
<dbReference type="EMBL" id="CP055902">
    <property type="protein sequence ID" value="QKX62612.1"/>
    <property type="molecule type" value="Genomic_DNA"/>
</dbReference>
<keyword evidence="19" id="KW-1185">Reference proteome</keyword>
<keyword evidence="3" id="KW-0698">rRNA processing</keyword>
<evidence type="ECO:0000256" key="5">
    <source>
        <dbReference type="ARBA" id="ARBA00022664"/>
    </source>
</evidence>
<evidence type="ECO:0000256" key="4">
    <source>
        <dbReference type="ARBA" id="ARBA00022605"/>
    </source>
</evidence>
<evidence type="ECO:0000256" key="10">
    <source>
        <dbReference type="ARBA" id="ARBA00023187"/>
    </source>
</evidence>
<dbReference type="PROSITE" id="PS52002">
    <property type="entry name" value="SM"/>
    <property type="match status" value="1"/>
</dbReference>
<dbReference type="SUPFAM" id="SSF50182">
    <property type="entry name" value="Sm-like ribonucleoproteins"/>
    <property type="match status" value="1"/>
</dbReference>
<dbReference type="FunFam" id="3.40.50.10470:FF:000003">
    <property type="entry name" value="Methylthioribose-1-phosphate isomerase"/>
    <property type="match status" value="1"/>
</dbReference>
<evidence type="ECO:0000256" key="3">
    <source>
        <dbReference type="ARBA" id="ARBA00022552"/>
    </source>
</evidence>
<dbReference type="GO" id="GO:0003723">
    <property type="term" value="F:RNA binding"/>
    <property type="evidence" value="ECO:0007669"/>
    <property type="project" value="UniProtKB-KW"/>
</dbReference>
<comment type="function">
    <text evidence="14">Component of LSm protein complexes, which are involved in RNA processing and may function in a chaperone-like manner, facilitating the efficient association of RNA processing factors with their substrates. Component of the cytoplasmic LSM1-LSM7 complex, which is thought to be involved in mRNA degradation by activating the decapping step in the 5'-to-3' mRNA decay pathway. Component of the nuclear LSM2-LSM8 complex, which is involved in splicing of nuclear mRNAs. LSM2-LSM8 associates with multiple snRNP complexes containing the U6 snRNA (U4/U6 di-snRNP, spliceosomal U4/U6.U5 tri-snRNP, and free U6 snRNP). It binds directly to the 3'-terminal U-tract of U6 snRNA and plays a role in the biogenesis and stability of the U6 snRNP and U4/U6 snRNP complexes. LSM2-LSM8 probably also is involved degradation of nuclear pre-mRNA by targeting them for decapping, and in processing of pre-tRNAs, pre-rRNAs and U3 snoRNA.</text>
</comment>
<comment type="similarity">
    <text evidence="16">Belongs to the eIF-2B alpha/beta/delta subunits family. MtnA subfamily.</text>
</comment>
<keyword evidence="12 16" id="KW-0539">Nucleus</keyword>
<dbReference type="FunFam" id="2.30.30.100:FF:000037">
    <property type="entry name" value="U6 snRNA-associated Sm-like protein LSm6"/>
    <property type="match status" value="1"/>
</dbReference>
<dbReference type="CDD" id="cd01726">
    <property type="entry name" value="LSm6"/>
    <property type="match status" value="1"/>
</dbReference>
<keyword evidence="8" id="KW-0694">RNA-binding</keyword>
<dbReference type="NCBIfam" id="NF004326">
    <property type="entry name" value="PRK05720.1"/>
    <property type="match status" value="1"/>
</dbReference>
<dbReference type="NCBIfam" id="TIGR00512">
    <property type="entry name" value="salvage_mtnA"/>
    <property type="match status" value="1"/>
</dbReference>
<dbReference type="OrthoDB" id="2461at2759"/>
<reference evidence="19" key="1">
    <citation type="submission" date="2020-06" db="EMBL/GenBank/DDBJ databases">
        <title>A chromosome-scale genome assembly of Talaromyces rugulosus W13939.</title>
        <authorList>
            <person name="Wang B."/>
            <person name="Guo L."/>
            <person name="Ye K."/>
            <person name="Wang L."/>
        </authorList>
    </citation>
    <scope>NUCLEOTIDE SEQUENCE [LARGE SCALE GENOMIC DNA]</scope>
    <source>
        <strain evidence="19">W13939</strain>
    </source>
</reference>
<dbReference type="GO" id="GO:0019509">
    <property type="term" value="P:L-methionine salvage from methylthioadenosine"/>
    <property type="evidence" value="ECO:0007669"/>
    <property type="project" value="UniProtKB-UniRule"/>
</dbReference>
<evidence type="ECO:0000256" key="6">
    <source>
        <dbReference type="ARBA" id="ARBA00022694"/>
    </source>
</evidence>
<keyword evidence="11 16" id="KW-0413">Isomerase</keyword>
<protein>
    <recommendedName>
        <fullName evidence="16">Methylthioribose-1-phosphate isomerase</fullName>
        <shortName evidence="16">M1Pi</shortName>
        <shortName evidence="16">MTR-1-P isomerase</shortName>
        <ecNumber evidence="16">5.3.1.23</ecNumber>
    </recommendedName>
    <alternativeName>
        <fullName evidence="16">S-methyl-5-thioribose-1-phosphate isomerase</fullName>
    </alternativeName>
    <alternativeName>
        <fullName evidence="16">Translation initiation factor eIF-2B subunit alpha/beta/delta-like protein</fullName>
    </alternativeName>
</protein>
<dbReference type="InterPro" id="IPR042529">
    <property type="entry name" value="IF_2B-like_C"/>
</dbReference>
<dbReference type="EC" id="5.3.1.23" evidence="16"/>
<keyword evidence="7" id="KW-0747">Spliceosome</keyword>
<keyword evidence="6" id="KW-0819">tRNA processing</keyword>
<keyword evidence="9 16" id="KW-0486">Methionine biosynthesis</keyword>
<evidence type="ECO:0000256" key="15">
    <source>
        <dbReference type="ARBA" id="ARBA00025892"/>
    </source>
</evidence>
<keyword evidence="13" id="KW-0687">Ribonucleoprotein</keyword>
<dbReference type="Gene3D" id="2.30.30.100">
    <property type="match status" value="1"/>
</dbReference>
<dbReference type="GO" id="GO:0046523">
    <property type="term" value="F:S-methyl-5-thioribose-1-phosphate isomerase activity"/>
    <property type="evidence" value="ECO:0007669"/>
    <property type="project" value="UniProtKB-UniRule"/>
</dbReference>
<dbReference type="SMART" id="SM00651">
    <property type="entry name" value="Sm"/>
    <property type="match status" value="1"/>
</dbReference>
<organism evidence="18 19">
    <name type="scientific">Talaromyces rugulosus</name>
    <name type="common">Penicillium rugulosum</name>
    <dbReference type="NCBI Taxonomy" id="121627"/>
    <lineage>
        <taxon>Eukaryota</taxon>
        <taxon>Fungi</taxon>
        <taxon>Dikarya</taxon>
        <taxon>Ascomycota</taxon>
        <taxon>Pezizomycotina</taxon>
        <taxon>Eurotiomycetes</taxon>
        <taxon>Eurotiomycetidae</taxon>
        <taxon>Eurotiales</taxon>
        <taxon>Trichocomaceae</taxon>
        <taxon>Talaromyces</taxon>
        <taxon>Talaromyces sect. Islandici</taxon>
    </lineage>
</organism>
<comment type="subcellular location">
    <subcellularLocation>
        <location evidence="16">Cytoplasm</location>
    </subcellularLocation>
    <subcellularLocation>
        <location evidence="16">Nucleus</location>
    </subcellularLocation>
</comment>
<evidence type="ECO:0000256" key="7">
    <source>
        <dbReference type="ARBA" id="ARBA00022728"/>
    </source>
</evidence>
<feature type="site" description="Transition state stabilizer" evidence="16">
    <location>
        <position position="321"/>
    </location>
</feature>
<evidence type="ECO:0000256" key="16">
    <source>
        <dbReference type="HAMAP-Rule" id="MF_03119"/>
    </source>
</evidence>
<name>A0A7H8R8A5_TALRU</name>
<dbReference type="InterPro" id="IPR010920">
    <property type="entry name" value="LSM_dom_sf"/>
</dbReference>
<dbReference type="InterPro" id="IPR011559">
    <property type="entry name" value="Initiation_fac_2B_a/b/d"/>
</dbReference>
<evidence type="ECO:0000256" key="11">
    <source>
        <dbReference type="ARBA" id="ARBA00023235"/>
    </source>
</evidence>
<comment type="similarity">
    <text evidence="1">Belongs to the snRNP Sm proteins family. SmF/LSm6 subfamily.</text>
</comment>
<dbReference type="HAMAP" id="MF_01678">
    <property type="entry name" value="Salvage_MtnA"/>
    <property type="match status" value="1"/>
</dbReference>
<evidence type="ECO:0000256" key="1">
    <source>
        <dbReference type="ARBA" id="ARBA00007927"/>
    </source>
</evidence>
<dbReference type="GO" id="GO:0006397">
    <property type="term" value="P:mRNA processing"/>
    <property type="evidence" value="ECO:0007669"/>
    <property type="project" value="UniProtKB-KW"/>
</dbReference>
<accession>A0A7H8R8A5</accession>
<dbReference type="UniPathway" id="UPA00904">
    <property type="reaction ID" value="UER00874"/>
</dbReference>
<dbReference type="PANTHER" id="PTHR43475">
    <property type="entry name" value="METHYLTHIORIBOSE-1-PHOSPHATE ISOMERASE"/>
    <property type="match status" value="1"/>
</dbReference>
<comment type="function">
    <text evidence="16">Catalyzes the interconversion of methylthioribose-1-phosphate (MTR-1-P) into methylthioribulose-1-phosphate (MTRu-1-P).</text>
</comment>
<dbReference type="Pfam" id="PF01423">
    <property type="entry name" value="LSM"/>
    <property type="match status" value="1"/>
</dbReference>
<dbReference type="GO" id="GO:0008033">
    <property type="term" value="P:tRNA processing"/>
    <property type="evidence" value="ECO:0007669"/>
    <property type="project" value="UniProtKB-KW"/>
</dbReference>
<keyword evidence="4 16" id="KW-0028">Amino-acid biosynthesis</keyword>
<dbReference type="InterPro" id="IPR047575">
    <property type="entry name" value="Sm"/>
</dbReference>
<keyword evidence="2 16" id="KW-0963">Cytoplasm</keyword>
<dbReference type="Gene3D" id="3.40.50.10470">
    <property type="entry name" value="Translation initiation factor eif-2b, domain 2"/>
    <property type="match status" value="1"/>
</dbReference>
<dbReference type="SUPFAM" id="SSF100950">
    <property type="entry name" value="NagB/RpiA/CoA transferase-like"/>
    <property type="match status" value="1"/>
</dbReference>
<dbReference type="GO" id="GO:0008380">
    <property type="term" value="P:RNA splicing"/>
    <property type="evidence" value="ECO:0007669"/>
    <property type="project" value="UniProtKB-KW"/>
</dbReference>
<evidence type="ECO:0000313" key="19">
    <source>
        <dbReference type="Proteomes" id="UP000509510"/>
    </source>
</evidence>
<gene>
    <name evidence="16" type="primary">MRI1</name>
    <name evidence="18" type="ORF">TRUGW13939_09773</name>
</gene>
<evidence type="ECO:0000256" key="8">
    <source>
        <dbReference type="ARBA" id="ARBA00022884"/>
    </source>
</evidence>
<comment type="pathway">
    <text evidence="16">Amino-acid biosynthesis; L-methionine biosynthesis via salvage pathway; L-methionine from S-methyl-5-thio-alpha-D-ribose 1-phosphate: step 1/6.</text>
</comment>
<evidence type="ECO:0000256" key="12">
    <source>
        <dbReference type="ARBA" id="ARBA00023242"/>
    </source>
</evidence>
<feature type="active site" description="Proton donor" evidence="16">
    <location>
        <position position="403"/>
    </location>
</feature>
<dbReference type="InterPro" id="IPR027363">
    <property type="entry name" value="M1Pi_N"/>
</dbReference>
<dbReference type="GO" id="GO:0005737">
    <property type="term" value="C:cytoplasm"/>
    <property type="evidence" value="ECO:0007669"/>
    <property type="project" value="UniProtKB-SubCell"/>
</dbReference>
<keyword evidence="10" id="KW-0508">mRNA splicing</keyword>
<sequence length="530" mass="57427">MENGAASEGKDPSTFLGEIIGSPVVVKLNSGVVYEGELQSVDGYMNIALEKTEEFVNGQLRRSYGDAFVRGNNATAEQHHARQQTVVYCMEYCPPEVMREWMDVVLDEFLNHTLEMAKYHGYRKLFPTLLNINCKTIFTPTDQTIIAGFLSIAMSLQAIKYDGKQLLIIDQLQLPFLEEYVNIQSAKDGWDAIKEMRVRGAPAIAIVAILSLAIELRAFLADKNKSAGDVGSFVIEKLHYLVTSRPTAVNLGDAAHKFEQMVNKQIAKEGSTGESVASAYFQEAEKMLANDLSDNQSIGAHGAKWILEKTGKTTVNVLTHCNTGSLATSGYGTALGVIRSLHSGNALGRAYCTETRPYNQGARLTAFELVHDKIPATLITDSMASALMNDPKANVSAIVVGADRVAANGDTANKIGTYGLSVLAKHHGVKFLVAAPRTTIDRATKTGADITIEERAPSEVTVIKGPLHRPTAETLQMETVKVAAPGIDVWNPAFDVTPAALIDGVITEKGVVEKGSDGFFHFDSLFDEEA</sequence>
<evidence type="ECO:0000256" key="2">
    <source>
        <dbReference type="ARBA" id="ARBA00022490"/>
    </source>
</evidence>
<dbReference type="PANTHER" id="PTHR43475:SF1">
    <property type="entry name" value="METHYLTHIORIBOSE-1-PHOSPHATE ISOMERASE"/>
    <property type="match status" value="1"/>
</dbReference>
<dbReference type="InterPro" id="IPR001163">
    <property type="entry name" value="Sm_dom_euk/arc"/>
</dbReference>
<dbReference type="GO" id="GO:0005681">
    <property type="term" value="C:spliceosomal complex"/>
    <property type="evidence" value="ECO:0007669"/>
    <property type="project" value="UniProtKB-KW"/>
</dbReference>
<evidence type="ECO:0000313" key="18">
    <source>
        <dbReference type="EMBL" id="QKX62612.1"/>
    </source>
</evidence>
<evidence type="ECO:0000256" key="13">
    <source>
        <dbReference type="ARBA" id="ARBA00023274"/>
    </source>
</evidence>
<dbReference type="Proteomes" id="UP000509510">
    <property type="component" value="Chromosome V"/>
</dbReference>
<dbReference type="InterPro" id="IPR005251">
    <property type="entry name" value="IF-M1Pi"/>
</dbReference>
<comment type="catalytic activity">
    <reaction evidence="16">
        <text>5-(methylsulfanyl)-alpha-D-ribose 1-phosphate = 5-(methylsulfanyl)-D-ribulose 1-phosphate</text>
        <dbReference type="Rhea" id="RHEA:19989"/>
        <dbReference type="ChEBI" id="CHEBI:58533"/>
        <dbReference type="ChEBI" id="CHEBI:58548"/>
        <dbReference type="EC" id="5.3.1.23"/>
    </reaction>
</comment>
<keyword evidence="5" id="KW-0507">mRNA processing</keyword>
<comment type="subunit">
    <text evidence="15">Component of the heptameric LSM1-LSM7 complex, which consists of LSM1, LSM2, LSM3, LSM4, LSM5, LSM6 and LSM7. Component of the heptameric LSM2-LSM8 complex, which consists of LSM2, LSM3, LSM4, LSM5, LSM6, LSM7 and LSM8. The LSm subunits form a seven-membered ring structure with a doughnut shape.</text>
</comment>
<dbReference type="GO" id="GO:0006364">
    <property type="term" value="P:rRNA processing"/>
    <property type="evidence" value="ECO:0007669"/>
    <property type="project" value="UniProtKB-KW"/>
</dbReference>
<dbReference type="AlphaFoldDB" id="A0A7H8R8A5"/>
<dbReference type="Pfam" id="PF01008">
    <property type="entry name" value="IF-2B"/>
    <property type="match status" value="1"/>
</dbReference>